<dbReference type="PANTHER" id="PTHR43512">
    <property type="entry name" value="TRANSLATION FACTOR GUF1-RELATED"/>
    <property type="match status" value="1"/>
</dbReference>
<dbReference type="AlphaFoldDB" id="A0A433Q7N9"/>
<dbReference type="GO" id="GO:0005525">
    <property type="term" value="F:GTP binding"/>
    <property type="evidence" value="ECO:0007669"/>
    <property type="project" value="UniProtKB-KW"/>
</dbReference>
<dbReference type="InterPro" id="IPR038363">
    <property type="entry name" value="LepA_C_sf"/>
</dbReference>
<sequence>DRSAQCGSEPSDESDTEHVRAGHERNFDGPPKSHRKDIESSGFHRQTSSHASLRFLVRPIRGSGMLDRCDGWEAAERHTFPSLISFFVHLMLITNVLGWHYAPRTAPHGIPVGYVICNMKSASEAKIGDTFHHVHDPVEPLPGFEPAKSLRWYLPYGTERVPETGRINQQANAERRKRVGAQRNKEYEANIIITHPTVPFKVIYKDGTSKLVRNPADFPDADEQSRRVAKLQEPMVLATLIFPETRRGEQHEYMYMDEARVLMKYRLPLSEIVTDFYDELKSRSSGYASFDYEEAGYDVSDLIKMTVLLNSKPVDTLSVILHRSKVELVGRDWCKRLKRLIPRQLFEVAIQTAVGSKGLGVKERRDSQMRKYSIQYIFPLDETIIYFVASNAPGALTIMQMSYLHGNMLITVRWRCVAENETATEAEGRKETDENDWQCRAAADSLLRFHG</sequence>
<accession>A0A433Q7N9</accession>
<dbReference type="InterPro" id="IPR035647">
    <property type="entry name" value="EFG_III/V"/>
</dbReference>
<evidence type="ECO:0000313" key="10">
    <source>
        <dbReference type="Proteomes" id="UP000274822"/>
    </source>
</evidence>
<feature type="region of interest" description="Disordered" evidence="6">
    <location>
        <begin position="1"/>
        <end position="46"/>
    </location>
</feature>
<gene>
    <name evidence="9" type="ORF">BC938DRAFT_471670</name>
</gene>
<evidence type="ECO:0000256" key="5">
    <source>
        <dbReference type="ARBA" id="ARBA00023134"/>
    </source>
</evidence>
<dbReference type="InterPro" id="IPR035654">
    <property type="entry name" value="LepA_IV"/>
</dbReference>
<evidence type="ECO:0000313" key="9">
    <source>
        <dbReference type="EMBL" id="RUS25782.1"/>
    </source>
</evidence>
<dbReference type="GO" id="GO:0097177">
    <property type="term" value="F:mitochondrial ribosome binding"/>
    <property type="evidence" value="ECO:0007669"/>
    <property type="project" value="TreeGrafter"/>
</dbReference>
<keyword evidence="4" id="KW-0648">Protein biosynthesis</keyword>
<dbReference type="EMBL" id="RBNJ01012039">
    <property type="protein sequence ID" value="RUS25782.1"/>
    <property type="molecule type" value="Genomic_DNA"/>
</dbReference>
<dbReference type="SUPFAM" id="SSF54980">
    <property type="entry name" value="EF-G C-terminal domain-like"/>
    <property type="match status" value="1"/>
</dbReference>
<protein>
    <submittedName>
        <fullName evidence="9">Uncharacterized protein</fullName>
    </submittedName>
</protein>
<dbReference type="GO" id="GO:0006412">
    <property type="term" value="P:translation"/>
    <property type="evidence" value="ECO:0007669"/>
    <property type="project" value="UniProtKB-KW"/>
</dbReference>
<keyword evidence="5" id="KW-0342">GTP-binding</keyword>
<evidence type="ECO:0000256" key="6">
    <source>
        <dbReference type="SAM" id="MobiDB-lite"/>
    </source>
</evidence>
<dbReference type="InterPro" id="IPR000640">
    <property type="entry name" value="EFG_V-like"/>
</dbReference>
<dbReference type="Pfam" id="PF06421">
    <property type="entry name" value="LepA_C"/>
    <property type="match status" value="1"/>
</dbReference>
<dbReference type="Pfam" id="PF00679">
    <property type="entry name" value="EFG_C"/>
    <property type="match status" value="1"/>
</dbReference>
<comment type="caution">
    <text evidence="9">The sequence shown here is derived from an EMBL/GenBank/DDBJ whole genome shotgun (WGS) entry which is preliminary data.</text>
</comment>
<dbReference type="GO" id="GO:0045727">
    <property type="term" value="P:positive regulation of translation"/>
    <property type="evidence" value="ECO:0007669"/>
    <property type="project" value="TreeGrafter"/>
</dbReference>
<evidence type="ECO:0000259" key="7">
    <source>
        <dbReference type="Pfam" id="PF00679"/>
    </source>
</evidence>
<dbReference type="CDD" id="cd03709">
    <property type="entry name" value="lepA_C"/>
    <property type="match status" value="1"/>
</dbReference>
<name>A0A433Q7N9_9FUNG</name>
<dbReference type="Proteomes" id="UP000274822">
    <property type="component" value="Unassembled WGS sequence"/>
</dbReference>
<dbReference type="InterPro" id="IPR013842">
    <property type="entry name" value="LepA_CTD"/>
</dbReference>
<organism evidence="9 10">
    <name type="scientific">Jimgerdemannia flammicorona</name>
    <dbReference type="NCBI Taxonomy" id="994334"/>
    <lineage>
        <taxon>Eukaryota</taxon>
        <taxon>Fungi</taxon>
        <taxon>Fungi incertae sedis</taxon>
        <taxon>Mucoromycota</taxon>
        <taxon>Mucoromycotina</taxon>
        <taxon>Endogonomycetes</taxon>
        <taxon>Endogonales</taxon>
        <taxon>Endogonaceae</taxon>
        <taxon>Jimgerdemannia</taxon>
    </lineage>
</organism>
<dbReference type="PANTHER" id="PTHR43512:SF7">
    <property type="entry name" value="TRANSLATION FACTOR GUF1, MITOCHONDRIAL"/>
    <property type="match status" value="1"/>
</dbReference>
<proteinExistence type="inferred from homology"/>
<evidence type="ECO:0000256" key="3">
    <source>
        <dbReference type="ARBA" id="ARBA00022801"/>
    </source>
</evidence>
<keyword evidence="10" id="KW-1185">Reference proteome</keyword>
<evidence type="ECO:0000256" key="1">
    <source>
        <dbReference type="ARBA" id="ARBA00005454"/>
    </source>
</evidence>
<comment type="similarity">
    <text evidence="1">Belongs to the TRAFAC class translation factor GTPase superfamily. Classic translation factor GTPase family. LepA subfamily.</text>
</comment>
<feature type="compositionally biased region" description="Basic and acidic residues" evidence="6">
    <location>
        <begin position="16"/>
        <end position="27"/>
    </location>
</feature>
<dbReference type="FunFam" id="3.30.70.240:FF:000007">
    <property type="entry name" value="Translation factor GUF1, mitochondrial"/>
    <property type="match status" value="1"/>
</dbReference>
<dbReference type="GO" id="GO:0016787">
    <property type="term" value="F:hydrolase activity"/>
    <property type="evidence" value="ECO:0007669"/>
    <property type="project" value="UniProtKB-KW"/>
</dbReference>
<feature type="domain" description="Elongation factor EFG" evidence="7">
    <location>
        <begin position="245"/>
        <end position="302"/>
    </location>
</feature>
<dbReference type="Gene3D" id="3.30.70.240">
    <property type="match status" value="1"/>
</dbReference>
<keyword evidence="3" id="KW-0378">Hydrolase</keyword>
<dbReference type="InterPro" id="IPR006297">
    <property type="entry name" value="EF-4"/>
</dbReference>
<feature type="domain" description="GTP-binding protein LepA C-terminal" evidence="8">
    <location>
        <begin position="309"/>
        <end position="359"/>
    </location>
</feature>
<dbReference type="Gene3D" id="3.30.70.2570">
    <property type="entry name" value="Elongation factor 4, C-terminal domain"/>
    <property type="match status" value="1"/>
</dbReference>
<reference evidence="9 10" key="1">
    <citation type="journal article" date="2018" name="New Phytol.">
        <title>Phylogenomics of Endogonaceae and evolution of mycorrhizas within Mucoromycota.</title>
        <authorList>
            <person name="Chang Y."/>
            <person name="Desiro A."/>
            <person name="Na H."/>
            <person name="Sandor L."/>
            <person name="Lipzen A."/>
            <person name="Clum A."/>
            <person name="Barry K."/>
            <person name="Grigoriev I.V."/>
            <person name="Martin F.M."/>
            <person name="Stajich J.E."/>
            <person name="Smith M.E."/>
            <person name="Bonito G."/>
            <person name="Spatafora J.W."/>
        </authorList>
    </citation>
    <scope>NUCLEOTIDE SEQUENCE [LARGE SCALE GENOMIC DNA]</scope>
    <source>
        <strain evidence="9 10">AD002</strain>
    </source>
</reference>
<evidence type="ECO:0000256" key="2">
    <source>
        <dbReference type="ARBA" id="ARBA00022741"/>
    </source>
</evidence>
<evidence type="ECO:0000256" key="4">
    <source>
        <dbReference type="ARBA" id="ARBA00022917"/>
    </source>
</evidence>
<feature type="non-terminal residue" evidence="9">
    <location>
        <position position="1"/>
    </location>
</feature>
<keyword evidence="2" id="KW-0547">Nucleotide-binding</keyword>
<evidence type="ECO:0000259" key="8">
    <source>
        <dbReference type="Pfam" id="PF06421"/>
    </source>
</evidence>
<dbReference type="GO" id="GO:0005739">
    <property type="term" value="C:mitochondrion"/>
    <property type="evidence" value="ECO:0007669"/>
    <property type="project" value="TreeGrafter"/>
</dbReference>